<evidence type="ECO:0000256" key="1">
    <source>
        <dbReference type="SAM" id="MobiDB-lite"/>
    </source>
</evidence>
<evidence type="ECO:0000313" key="2">
    <source>
        <dbReference type="EMBL" id="MPC46397.1"/>
    </source>
</evidence>
<keyword evidence="3" id="KW-1185">Reference proteome</keyword>
<dbReference type="EMBL" id="VSRR010007186">
    <property type="protein sequence ID" value="MPC46397.1"/>
    <property type="molecule type" value="Genomic_DNA"/>
</dbReference>
<protein>
    <submittedName>
        <fullName evidence="2">Uncharacterized protein</fullName>
    </submittedName>
</protein>
<reference evidence="2 3" key="1">
    <citation type="submission" date="2019-05" db="EMBL/GenBank/DDBJ databases">
        <title>Another draft genome of Portunus trituberculatus and its Hox gene families provides insights of decapod evolution.</title>
        <authorList>
            <person name="Jeong J.-H."/>
            <person name="Song I."/>
            <person name="Kim S."/>
            <person name="Choi T."/>
            <person name="Kim D."/>
            <person name="Ryu S."/>
            <person name="Kim W."/>
        </authorList>
    </citation>
    <scope>NUCLEOTIDE SEQUENCE [LARGE SCALE GENOMIC DNA]</scope>
    <source>
        <tissue evidence="2">Muscle</tissue>
    </source>
</reference>
<feature type="region of interest" description="Disordered" evidence="1">
    <location>
        <begin position="1"/>
        <end position="23"/>
    </location>
</feature>
<feature type="compositionally biased region" description="Basic residues" evidence="1">
    <location>
        <begin position="78"/>
        <end position="87"/>
    </location>
</feature>
<name>A0A5B7FM40_PORTR</name>
<feature type="region of interest" description="Disordered" evidence="1">
    <location>
        <begin position="48"/>
        <end position="95"/>
    </location>
</feature>
<evidence type="ECO:0000313" key="3">
    <source>
        <dbReference type="Proteomes" id="UP000324222"/>
    </source>
</evidence>
<dbReference type="Proteomes" id="UP000324222">
    <property type="component" value="Unassembled WGS sequence"/>
</dbReference>
<comment type="caution">
    <text evidence="2">The sequence shown here is derived from an EMBL/GenBank/DDBJ whole genome shotgun (WGS) entry which is preliminary data.</text>
</comment>
<feature type="compositionally biased region" description="Basic and acidic residues" evidence="1">
    <location>
        <begin position="49"/>
        <end position="65"/>
    </location>
</feature>
<sequence>MRKMETCLCPRAGPPQPPSSPTLPLLSLTRSCMMGEYNSVPLLVMTAGARREERGRTGDKADGKGEGGMPECRGEGTRRRRRNRGWKASRWPPPI</sequence>
<dbReference type="AlphaFoldDB" id="A0A5B7FM40"/>
<gene>
    <name evidence="2" type="ORF">E2C01_040118</name>
</gene>
<feature type="compositionally biased region" description="Pro residues" evidence="1">
    <location>
        <begin position="12"/>
        <end position="21"/>
    </location>
</feature>
<accession>A0A5B7FM40</accession>
<proteinExistence type="predicted"/>
<organism evidence="2 3">
    <name type="scientific">Portunus trituberculatus</name>
    <name type="common">Swimming crab</name>
    <name type="synonym">Neptunus trituberculatus</name>
    <dbReference type="NCBI Taxonomy" id="210409"/>
    <lineage>
        <taxon>Eukaryota</taxon>
        <taxon>Metazoa</taxon>
        <taxon>Ecdysozoa</taxon>
        <taxon>Arthropoda</taxon>
        <taxon>Crustacea</taxon>
        <taxon>Multicrustacea</taxon>
        <taxon>Malacostraca</taxon>
        <taxon>Eumalacostraca</taxon>
        <taxon>Eucarida</taxon>
        <taxon>Decapoda</taxon>
        <taxon>Pleocyemata</taxon>
        <taxon>Brachyura</taxon>
        <taxon>Eubrachyura</taxon>
        <taxon>Portunoidea</taxon>
        <taxon>Portunidae</taxon>
        <taxon>Portuninae</taxon>
        <taxon>Portunus</taxon>
    </lineage>
</organism>